<evidence type="ECO:0000313" key="1">
    <source>
        <dbReference type="EMBL" id="SMA36367.1"/>
    </source>
</evidence>
<name>A0A1X7AF45_9GAMM</name>
<dbReference type="InterPro" id="IPR018994">
    <property type="entry name" value="DUF2002"/>
</dbReference>
<accession>A0A1X7AF45</accession>
<dbReference type="RefSeq" id="WP_087106773.1">
    <property type="nucleotide sequence ID" value="NZ_CBCSCN010000004.1"/>
</dbReference>
<dbReference type="Gene3D" id="3.90.1150.40">
    <property type="entry name" value="Protein of unknown function DUF2002"/>
    <property type="match status" value="1"/>
</dbReference>
<evidence type="ECO:0000313" key="2">
    <source>
        <dbReference type="Proteomes" id="UP000196573"/>
    </source>
</evidence>
<dbReference type="Proteomes" id="UP000196573">
    <property type="component" value="Unassembled WGS sequence"/>
</dbReference>
<keyword evidence="2" id="KW-1185">Reference proteome</keyword>
<dbReference type="Pfam" id="PF09400">
    <property type="entry name" value="DUF2002"/>
    <property type="match status" value="1"/>
</dbReference>
<dbReference type="AlphaFoldDB" id="A0A1X7AF45"/>
<dbReference type="EMBL" id="FWPT01000001">
    <property type="protein sequence ID" value="SMA36367.1"/>
    <property type="molecule type" value="Genomic_DNA"/>
</dbReference>
<sequence>MKYGEIELALGQEGLFELSRTKKAIGYGFSKDGAVSLYINTETRSDKNTLILHPRFESVKARLLSIDGIIPGTAPQRFSSNYGQFPKGETPAGKENYFGLPFGVEHRAALDDLLDILSTPTSESQSRPVKPTKKAAVNVEPPITPQTRQSITSSVEFSPQTSVQESSSVQTPASKGFVVAVGVVCTLAAVLVMNWL</sequence>
<organism evidence="1 2">
    <name type="scientific">Parendozoicomonas haliclonae</name>
    <dbReference type="NCBI Taxonomy" id="1960125"/>
    <lineage>
        <taxon>Bacteria</taxon>
        <taxon>Pseudomonadati</taxon>
        <taxon>Pseudomonadota</taxon>
        <taxon>Gammaproteobacteria</taxon>
        <taxon>Oceanospirillales</taxon>
        <taxon>Endozoicomonadaceae</taxon>
        <taxon>Parendozoicomonas</taxon>
    </lineage>
</organism>
<proteinExistence type="predicted"/>
<gene>
    <name evidence="1" type="ORF">EHSB41UT_00630</name>
</gene>
<dbReference type="SUPFAM" id="SSF159894">
    <property type="entry name" value="YgaC/TfoX-N like"/>
    <property type="match status" value="1"/>
</dbReference>
<reference evidence="1 2" key="1">
    <citation type="submission" date="2017-03" db="EMBL/GenBank/DDBJ databases">
        <authorList>
            <person name="Afonso C.L."/>
            <person name="Miller P.J."/>
            <person name="Scott M.A."/>
            <person name="Spackman E."/>
            <person name="Goraichik I."/>
            <person name="Dimitrov K.M."/>
            <person name="Suarez D.L."/>
            <person name="Swayne D.E."/>
        </authorList>
    </citation>
    <scope>NUCLEOTIDE SEQUENCE [LARGE SCALE GENOMIC DNA]</scope>
    <source>
        <strain evidence="1">SB41UT1</strain>
    </source>
</reference>
<protein>
    <submittedName>
        <fullName evidence="1">Uncharacterized protein</fullName>
    </submittedName>
</protein>